<comment type="caution">
    <text evidence="1">The sequence shown here is derived from an EMBL/GenBank/DDBJ whole genome shotgun (WGS) entry which is preliminary data.</text>
</comment>
<evidence type="ECO:0008006" key="3">
    <source>
        <dbReference type="Google" id="ProtNLM"/>
    </source>
</evidence>
<proteinExistence type="predicted"/>
<reference evidence="1" key="2">
    <citation type="submission" date="2022-01" db="EMBL/GenBank/DDBJ databases">
        <authorList>
            <person name="Yamashiro T."/>
            <person name="Shiraishi A."/>
            <person name="Satake H."/>
            <person name="Nakayama K."/>
        </authorList>
    </citation>
    <scope>NUCLEOTIDE SEQUENCE</scope>
</reference>
<organism evidence="1 2">
    <name type="scientific">Tanacetum coccineum</name>
    <dbReference type="NCBI Taxonomy" id="301880"/>
    <lineage>
        <taxon>Eukaryota</taxon>
        <taxon>Viridiplantae</taxon>
        <taxon>Streptophyta</taxon>
        <taxon>Embryophyta</taxon>
        <taxon>Tracheophyta</taxon>
        <taxon>Spermatophyta</taxon>
        <taxon>Magnoliopsida</taxon>
        <taxon>eudicotyledons</taxon>
        <taxon>Gunneridae</taxon>
        <taxon>Pentapetalae</taxon>
        <taxon>asterids</taxon>
        <taxon>campanulids</taxon>
        <taxon>Asterales</taxon>
        <taxon>Asteraceae</taxon>
        <taxon>Asteroideae</taxon>
        <taxon>Anthemideae</taxon>
        <taxon>Anthemidinae</taxon>
        <taxon>Tanacetum</taxon>
    </lineage>
</organism>
<evidence type="ECO:0000313" key="2">
    <source>
        <dbReference type="Proteomes" id="UP001151760"/>
    </source>
</evidence>
<keyword evidence="2" id="KW-1185">Reference proteome</keyword>
<gene>
    <name evidence="1" type="ORF">Tco_1091878</name>
</gene>
<evidence type="ECO:0000313" key="1">
    <source>
        <dbReference type="EMBL" id="GJT96360.1"/>
    </source>
</evidence>
<reference evidence="1" key="1">
    <citation type="journal article" date="2022" name="Int. J. Mol. Sci.">
        <title>Draft Genome of Tanacetum Coccineum: Genomic Comparison of Closely Related Tanacetum-Family Plants.</title>
        <authorList>
            <person name="Yamashiro T."/>
            <person name="Shiraishi A."/>
            <person name="Nakayama K."/>
            <person name="Satake H."/>
        </authorList>
    </citation>
    <scope>NUCLEOTIDE SEQUENCE</scope>
</reference>
<dbReference type="Proteomes" id="UP001151760">
    <property type="component" value="Unassembled WGS sequence"/>
</dbReference>
<dbReference type="EMBL" id="BQNB010020474">
    <property type="protein sequence ID" value="GJT96360.1"/>
    <property type="molecule type" value="Genomic_DNA"/>
</dbReference>
<accession>A0ABQ5I9L6</accession>
<protein>
    <recommendedName>
        <fullName evidence="3">Reverse transcriptase RNase H-like domain-containing protein</fullName>
    </recommendedName>
</protein>
<name>A0ABQ5I9L6_9ASTR</name>
<sequence length="202" mass="23106">MFTDHKSLQHILDQKELNMRQRHWLELLSDYDCESHYHLGKSNVVVNALSRKELDTLIFNLVHVFDVILSFLRSSAKACIFFVLGAFMMSLGVSGFRSMSMLVDESGTCLRLPAATTGIPAGFSSLCEYLSLDRMFLEYHKDNALDSYDYPCFHSLSVHFVLVIGVGVSDLQPFQYHYNRSEGCALHHWVHDDFLQCQQSSL</sequence>